<dbReference type="SUPFAM" id="SSF55785">
    <property type="entry name" value="PYP-like sensor domain (PAS domain)"/>
    <property type="match status" value="1"/>
</dbReference>
<dbReference type="EMBL" id="MJMI01000117">
    <property type="protein sequence ID" value="OLQ87732.1"/>
    <property type="molecule type" value="Genomic_DNA"/>
</dbReference>
<dbReference type="InterPro" id="IPR003661">
    <property type="entry name" value="HisK_dim/P_dom"/>
</dbReference>
<evidence type="ECO:0000256" key="5">
    <source>
        <dbReference type="ARBA" id="ARBA00022777"/>
    </source>
</evidence>
<dbReference type="Gene3D" id="1.10.287.130">
    <property type="match status" value="1"/>
</dbReference>
<dbReference type="InterPro" id="IPR000014">
    <property type="entry name" value="PAS"/>
</dbReference>
<evidence type="ECO:0000313" key="11">
    <source>
        <dbReference type="EMBL" id="OLQ87732.1"/>
    </source>
</evidence>
<dbReference type="InterPro" id="IPR005467">
    <property type="entry name" value="His_kinase_dom"/>
</dbReference>
<dbReference type="PANTHER" id="PTHR43047">
    <property type="entry name" value="TWO-COMPONENT HISTIDINE PROTEIN KINASE"/>
    <property type="match status" value="1"/>
</dbReference>
<evidence type="ECO:0000256" key="6">
    <source>
        <dbReference type="ARBA" id="ARBA00022801"/>
    </source>
</evidence>
<feature type="modified residue" description="4-aspartylphosphate" evidence="7">
    <location>
        <position position="603"/>
    </location>
</feature>
<dbReference type="InterPro" id="IPR035965">
    <property type="entry name" value="PAS-like_dom_sf"/>
</dbReference>
<dbReference type="PRINTS" id="PR00344">
    <property type="entry name" value="BCTRLSENSOR"/>
</dbReference>
<dbReference type="PROSITE" id="PS50112">
    <property type="entry name" value="PAS"/>
    <property type="match status" value="1"/>
</dbReference>
<dbReference type="CDD" id="cd00082">
    <property type="entry name" value="HisKA"/>
    <property type="match status" value="1"/>
</dbReference>
<dbReference type="SMART" id="SM00388">
    <property type="entry name" value="HisKA"/>
    <property type="match status" value="1"/>
</dbReference>
<dbReference type="Proteomes" id="UP000186206">
    <property type="component" value="Unassembled WGS sequence"/>
</dbReference>
<dbReference type="InterPro" id="IPR036890">
    <property type="entry name" value="HATPase_C_sf"/>
</dbReference>
<dbReference type="RefSeq" id="WP_075651220.1">
    <property type="nucleotide sequence ID" value="NZ_AP019657.1"/>
</dbReference>
<dbReference type="CDD" id="cd17546">
    <property type="entry name" value="REC_hyHK_CKI1_RcsC-like"/>
    <property type="match status" value="1"/>
</dbReference>
<dbReference type="InterPro" id="IPR003594">
    <property type="entry name" value="HATPase_dom"/>
</dbReference>
<accession>A0ABX3F9R7</accession>
<comment type="caution">
    <text evidence="11">The sequence shown here is derived from an EMBL/GenBank/DDBJ whole genome shotgun (WGS) entry which is preliminary data.</text>
</comment>
<sequence length="671" mass="76950">MASLLEHYFVKHKYRTTFLEKNNCALLLCKNDQYSTIIEANSAFYRLVGYTPEEMVSLFNNRFASLVIDDVSQILQKVSRSLQDNSTLDYEFRIQNKQGQTLWIHDIATYDKKLDCFFVVIMDITYRQNALDSIVKTTSIDNLTFWLSSLVDNLPNPIAIFKQQELVLSNKNFQTLTSRVTAYDDICPSNFTELVYSLSQECCHVNPEREIVRTLGNRIYRIKQQNIYHPVEKTRFSMLTFDDISSLKEKETALTKAVDARNQFLAIVSHELRTPLSAMIGLLKLLDNHIDSQEGKELLASSIQSAQRLDLHVNDILDFSKIEADQLQLNIQPVNILKELSITLRSFETECYEKSIEFILDWQPTPFELTYLDWMRTHQICSNILNNALKFTSQGRISVRIQLEESRLDIQVSDSGRGMSPEQLESLYTPFVQGEHSINRCYGGTGLGLSISKSLVELMGGHIHVSSQLNFGTSVSLSIPCKCQELSDNQYPAWYDRWLSEKWRSESCRDSDVANVYPDQLIQHKGLSTNDSGKLLESEPMHVKKLNILAIDDDPINRLLLSKQLNSLGVSYKTFSSANELFNYLNSDRFKDQPSQIDMIITDIHMPHTNGYQLAEQLRQIPIYQQLPIIGFTADNSKEVASKAKLSGMDELIFKPCSMEMFQTLFARHCL</sequence>
<dbReference type="Gene3D" id="3.40.50.2300">
    <property type="match status" value="1"/>
</dbReference>
<dbReference type="SUPFAM" id="SSF55874">
    <property type="entry name" value="ATPase domain of HSP90 chaperone/DNA topoisomerase II/histidine kinase"/>
    <property type="match status" value="1"/>
</dbReference>
<comment type="catalytic activity">
    <reaction evidence="1">
        <text>ATP + protein L-histidine = ADP + protein N-phospho-L-histidine.</text>
        <dbReference type="EC" id="2.7.13.3"/>
    </reaction>
</comment>
<evidence type="ECO:0000256" key="3">
    <source>
        <dbReference type="ARBA" id="ARBA00022553"/>
    </source>
</evidence>
<dbReference type="Pfam" id="PF00512">
    <property type="entry name" value="HisKA"/>
    <property type="match status" value="1"/>
</dbReference>
<name>A0ABX3F9R7_9VIBR</name>
<dbReference type="EC" id="2.7.13.3" evidence="2"/>
<feature type="domain" description="Histidine kinase" evidence="8">
    <location>
        <begin position="267"/>
        <end position="483"/>
    </location>
</feature>
<feature type="domain" description="Response regulatory" evidence="9">
    <location>
        <begin position="547"/>
        <end position="670"/>
    </location>
</feature>
<dbReference type="InterPro" id="IPR013655">
    <property type="entry name" value="PAS_fold_3"/>
</dbReference>
<evidence type="ECO:0000256" key="7">
    <source>
        <dbReference type="PROSITE-ProRule" id="PRU00169"/>
    </source>
</evidence>
<dbReference type="Gene3D" id="3.30.565.10">
    <property type="entry name" value="Histidine kinase-like ATPase, C-terminal domain"/>
    <property type="match status" value="1"/>
</dbReference>
<dbReference type="CDD" id="cd00130">
    <property type="entry name" value="PAS"/>
    <property type="match status" value="1"/>
</dbReference>
<evidence type="ECO:0000256" key="2">
    <source>
        <dbReference type="ARBA" id="ARBA00012438"/>
    </source>
</evidence>
<gene>
    <name evidence="11" type="ORF">BIY21_16650</name>
</gene>
<dbReference type="PANTHER" id="PTHR43047:SF72">
    <property type="entry name" value="OSMOSENSING HISTIDINE PROTEIN KINASE SLN1"/>
    <property type="match status" value="1"/>
</dbReference>
<dbReference type="InterPro" id="IPR001789">
    <property type="entry name" value="Sig_transdc_resp-reg_receiver"/>
</dbReference>
<protein>
    <recommendedName>
        <fullName evidence="2">histidine kinase</fullName>
        <ecNumber evidence="2">2.7.13.3</ecNumber>
    </recommendedName>
</protein>
<evidence type="ECO:0000259" key="10">
    <source>
        <dbReference type="PROSITE" id="PS50112"/>
    </source>
</evidence>
<dbReference type="SUPFAM" id="SSF52172">
    <property type="entry name" value="CheY-like"/>
    <property type="match status" value="1"/>
</dbReference>
<dbReference type="SMART" id="SM00387">
    <property type="entry name" value="HATPase_c"/>
    <property type="match status" value="1"/>
</dbReference>
<keyword evidence="4" id="KW-0808">Transferase</keyword>
<keyword evidence="12" id="KW-1185">Reference proteome</keyword>
<dbReference type="Pfam" id="PF00072">
    <property type="entry name" value="Response_reg"/>
    <property type="match status" value="1"/>
</dbReference>
<organism evidence="11 12">
    <name type="scientific">Vibrio ponticus</name>
    <dbReference type="NCBI Taxonomy" id="265668"/>
    <lineage>
        <taxon>Bacteria</taxon>
        <taxon>Pseudomonadati</taxon>
        <taxon>Pseudomonadota</taxon>
        <taxon>Gammaproteobacteria</taxon>
        <taxon>Vibrionales</taxon>
        <taxon>Vibrionaceae</taxon>
        <taxon>Vibrio</taxon>
    </lineage>
</organism>
<dbReference type="PROSITE" id="PS50110">
    <property type="entry name" value="RESPONSE_REGULATORY"/>
    <property type="match status" value="1"/>
</dbReference>
<dbReference type="SMART" id="SM00448">
    <property type="entry name" value="REC"/>
    <property type="match status" value="1"/>
</dbReference>
<dbReference type="InterPro" id="IPR036097">
    <property type="entry name" value="HisK_dim/P_sf"/>
</dbReference>
<evidence type="ECO:0000259" key="8">
    <source>
        <dbReference type="PROSITE" id="PS50109"/>
    </source>
</evidence>
<feature type="domain" description="PAS" evidence="10">
    <location>
        <begin position="32"/>
        <end position="85"/>
    </location>
</feature>
<dbReference type="Pfam" id="PF08447">
    <property type="entry name" value="PAS_3"/>
    <property type="match status" value="1"/>
</dbReference>
<evidence type="ECO:0000259" key="9">
    <source>
        <dbReference type="PROSITE" id="PS50110"/>
    </source>
</evidence>
<dbReference type="SUPFAM" id="SSF47384">
    <property type="entry name" value="Homodimeric domain of signal transducing histidine kinase"/>
    <property type="match status" value="1"/>
</dbReference>
<dbReference type="NCBIfam" id="TIGR00229">
    <property type="entry name" value="sensory_box"/>
    <property type="match status" value="1"/>
</dbReference>
<evidence type="ECO:0000256" key="1">
    <source>
        <dbReference type="ARBA" id="ARBA00000085"/>
    </source>
</evidence>
<reference evidence="11 12" key="1">
    <citation type="submission" date="2016-09" db="EMBL/GenBank/DDBJ databases">
        <title>Genomic Taxonomy of the Vibrionaceae.</title>
        <authorList>
            <person name="Gonzalez-Castillo A."/>
            <person name="Gomez-Gil B."/>
            <person name="Enciso-Ibarra K."/>
        </authorList>
    </citation>
    <scope>NUCLEOTIDE SEQUENCE [LARGE SCALE GENOMIC DNA]</scope>
    <source>
        <strain evidence="11 12">CAIM 1731</strain>
    </source>
</reference>
<proteinExistence type="predicted"/>
<dbReference type="Pfam" id="PF02518">
    <property type="entry name" value="HATPase_c"/>
    <property type="match status" value="1"/>
</dbReference>
<keyword evidence="6" id="KW-0378">Hydrolase</keyword>
<evidence type="ECO:0000313" key="12">
    <source>
        <dbReference type="Proteomes" id="UP000186206"/>
    </source>
</evidence>
<keyword evidence="5" id="KW-0418">Kinase</keyword>
<keyword evidence="3 7" id="KW-0597">Phosphoprotein</keyword>
<evidence type="ECO:0000256" key="4">
    <source>
        <dbReference type="ARBA" id="ARBA00022679"/>
    </source>
</evidence>
<dbReference type="PROSITE" id="PS50109">
    <property type="entry name" value="HIS_KIN"/>
    <property type="match status" value="1"/>
</dbReference>
<dbReference type="InterPro" id="IPR011006">
    <property type="entry name" value="CheY-like_superfamily"/>
</dbReference>
<dbReference type="CDD" id="cd16922">
    <property type="entry name" value="HATPase_EvgS-ArcB-TorS-like"/>
    <property type="match status" value="1"/>
</dbReference>
<dbReference type="InterPro" id="IPR004358">
    <property type="entry name" value="Sig_transdc_His_kin-like_C"/>
</dbReference>
<dbReference type="Gene3D" id="3.30.450.20">
    <property type="entry name" value="PAS domain"/>
    <property type="match status" value="1"/>
</dbReference>